<dbReference type="Proteomes" id="UP000215002">
    <property type="component" value="Chromosome"/>
</dbReference>
<keyword evidence="2" id="KW-1185">Reference proteome</keyword>
<dbReference type="OrthoDB" id="835191at2"/>
<dbReference type="EMBL" id="CP022743">
    <property type="protein sequence ID" value="ASU32599.1"/>
    <property type="molecule type" value="Genomic_DNA"/>
</dbReference>
<evidence type="ECO:0000313" key="1">
    <source>
        <dbReference type="EMBL" id="ASU32599.1"/>
    </source>
</evidence>
<organism evidence="1 2">
    <name type="scientific">Mucilaginibacter xinganensis</name>
    <dbReference type="NCBI Taxonomy" id="1234841"/>
    <lineage>
        <taxon>Bacteria</taxon>
        <taxon>Pseudomonadati</taxon>
        <taxon>Bacteroidota</taxon>
        <taxon>Sphingobacteriia</taxon>
        <taxon>Sphingobacteriales</taxon>
        <taxon>Sphingobacteriaceae</taxon>
        <taxon>Mucilaginibacter</taxon>
    </lineage>
</organism>
<gene>
    <name evidence="1" type="ORF">MuYL_0696</name>
</gene>
<dbReference type="AlphaFoldDB" id="A0A223NRR4"/>
<reference evidence="1 2" key="1">
    <citation type="submission" date="2017-08" db="EMBL/GenBank/DDBJ databases">
        <title>Complete genome sequence of Mucilaginibacter sp. strain BJC16-A31.</title>
        <authorList>
            <consortium name="Henan University of Science and Technology"/>
            <person name="You X."/>
        </authorList>
    </citation>
    <scope>NUCLEOTIDE SEQUENCE [LARGE SCALE GENOMIC DNA]</scope>
    <source>
        <strain evidence="1 2">BJC16-A31</strain>
    </source>
</reference>
<dbReference type="KEGG" id="muc:MuYL_0696"/>
<proteinExistence type="predicted"/>
<name>A0A223NRR4_9SPHI</name>
<protein>
    <submittedName>
        <fullName evidence="1">Uncharacterized protein</fullName>
    </submittedName>
</protein>
<accession>A0A223NRR4</accession>
<dbReference type="RefSeq" id="WP_094569167.1">
    <property type="nucleotide sequence ID" value="NZ_CP022743.1"/>
</dbReference>
<evidence type="ECO:0000313" key="2">
    <source>
        <dbReference type="Proteomes" id="UP000215002"/>
    </source>
</evidence>
<sequence length="294" mass="33490">MKYYFVLLLLVTGTALNAAALKPLIYKGGKHLTTRDTDTVIRKRSVSIGVNYGSDALFFGRTGPIKYPFMSTDFVYNAKSGFFVYGSAVKVLGYNPLVDELDLGTGFFYKYSKNVSGTISYSRFLFAKAAADIIKSASSNDINFKNSFDWKIAKSSVTADYLFGKSSDFFLTINTSKYIETSWSVFDDKDYLSFNPTISAIFGTQNFVQKFSRDHPNRFLLYDVSEPLEGSPEKPYNNGRFNALNYSVKLPIAYNRPHYTLEASWKYSIPVNVEGELKNRHEVFFNLTFYYLFF</sequence>